<dbReference type="Proteomes" id="UP001239397">
    <property type="component" value="Chromosome"/>
</dbReference>
<dbReference type="PIRSF" id="PIRSF036990">
    <property type="entry name" value="UCP036990_CBS_BON"/>
    <property type="match status" value="1"/>
</dbReference>
<dbReference type="PANTHER" id="PTHR43080:SF29">
    <property type="entry name" value="OS02G0818000 PROTEIN"/>
    <property type="match status" value="1"/>
</dbReference>
<name>A0A9Y2JP29_9PSEU</name>
<feature type="domain" description="BON" evidence="3">
    <location>
        <begin position="141"/>
        <end position="210"/>
    </location>
</feature>
<proteinExistence type="predicted"/>
<evidence type="ECO:0000313" key="6">
    <source>
        <dbReference type="Proteomes" id="UP001239397"/>
    </source>
</evidence>
<evidence type="ECO:0000313" key="5">
    <source>
        <dbReference type="EMBL" id="WIY00409.1"/>
    </source>
</evidence>
<dbReference type="AlphaFoldDB" id="A0A9Y2JP29"/>
<dbReference type="PROSITE" id="PS51371">
    <property type="entry name" value="CBS"/>
    <property type="match status" value="2"/>
</dbReference>
<accession>A0A9Y2JP29</accession>
<dbReference type="InterPro" id="IPR051257">
    <property type="entry name" value="Diverse_CBS-Domain"/>
</dbReference>
<evidence type="ECO:0000256" key="1">
    <source>
        <dbReference type="ARBA" id="ARBA00023122"/>
    </source>
</evidence>
<dbReference type="KEGG" id="amog:QRX60_41180"/>
<dbReference type="Pfam" id="PF00571">
    <property type="entry name" value="CBS"/>
    <property type="match status" value="2"/>
</dbReference>
<dbReference type="Pfam" id="PF04972">
    <property type="entry name" value="BON"/>
    <property type="match status" value="1"/>
</dbReference>
<dbReference type="Gene3D" id="3.30.1340.30">
    <property type="match status" value="1"/>
</dbReference>
<feature type="domain" description="CBS" evidence="4">
    <location>
        <begin position="88"/>
        <end position="144"/>
    </location>
</feature>
<evidence type="ECO:0000259" key="3">
    <source>
        <dbReference type="PROSITE" id="PS50914"/>
    </source>
</evidence>
<organism evidence="5 6">
    <name type="scientific">Amycolatopsis mongoliensis</name>
    <dbReference type="NCBI Taxonomy" id="715475"/>
    <lineage>
        <taxon>Bacteria</taxon>
        <taxon>Bacillati</taxon>
        <taxon>Actinomycetota</taxon>
        <taxon>Actinomycetes</taxon>
        <taxon>Pseudonocardiales</taxon>
        <taxon>Pseudonocardiaceae</taxon>
        <taxon>Amycolatopsis</taxon>
    </lineage>
</organism>
<dbReference type="InterPro" id="IPR017080">
    <property type="entry name" value="UCP036990_CBS_BON"/>
</dbReference>
<reference evidence="5 6" key="1">
    <citation type="submission" date="2023-06" db="EMBL/GenBank/DDBJ databases">
        <authorList>
            <person name="Oyuntsetseg B."/>
            <person name="Kim S.B."/>
        </authorList>
    </citation>
    <scope>NUCLEOTIDE SEQUENCE [LARGE SCALE GENOMIC DNA]</scope>
    <source>
        <strain evidence="5 6">4-36</strain>
    </source>
</reference>
<protein>
    <submittedName>
        <fullName evidence="5">CBS domain-containing protein</fullName>
    </submittedName>
</protein>
<evidence type="ECO:0000256" key="2">
    <source>
        <dbReference type="PROSITE-ProRule" id="PRU00703"/>
    </source>
</evidence>
<dbReference type="EMBL" id="CP127295">
    <property type="protein sequence ID" value="WIY00409.1"/>
    <property type="molecule type" value="Genomic_DNA"/>
</dbReference>
<dbReference type="InterPro" id="IPR000644">
    <property type="entry name" value="CBS_dom"/>
</dbReference>
<keyword evidence="1 2" id="KW-0129">CBS domain</keyword>
<dbReference type="InterPro" id="IPR007055">
    <property type="entry name" value="BON_dom"/>
</dbReference>
<dbReference type="InterPro" id="IPR046342">
    <property type="entry name" value="CBS_dom_sf"/>
</dbReference>
<dbReference type="PROSITE" id="PS50914">
    <property type="entry name" value="BON"/>
    <property type="match status" value="1"/>
</dbReference>
<keyword evidence="6" id="KW-1185">Reference proteome</keyword>
<feature type="domain" description="CBS" evidence="4">
    <location>
        <begin position="10"/>
        <end position="67"/>
    </location>
</feature>
<evidence type="ECO:0000259" key="4">
    <source>
        <dbReference type="PROSITE" id="PS51371"/>
    </source>
</evidence>
<dbReference type="PANTHER" id="PTHR43080">
    <property type="entry name" value="CBS DOMAIN-CONTAINING PROTEIN CBSX3, MITOCHONDRIAL"/>
    <property type="match status" value="1"/>
</dbReference>
<dbReference type="Gene3D" id="3.10.580.10">
    <property type="entry name" value="CBS-domain"/>
    <property type="match status" value="1"/>
</dbReference>
<sequence length="219" mass="24175">MRGPLVSDLMSRPVVSAGPGTSFKELAALLAEHAIAAIPVVDEHRRPIGVVDEADLLARHSRDARRERGLRRLVVWTKAQGLTARELMTRRVPTVAKDEPVSGAARRLVEANLRCLYVVNGAGHLVGVLARRDVLRAFLRPDEEIKETVEREVLQRSIWADLSAVDVRVDDGVVTLSGVIDRRSEVERAEWLTETVPGVVAVRNRLKYTQDDGAAAEAR</sequence>
<dbReference type="SMART" id="SM00116">
    <property type="entry name" value="CBS"/>
    <property type="match status" value="2"/>
</dbReference>
<dbReference type="RefSeq" id="WP_285996876.1">
    <property type="nucleotide sequence ID" value="NZ_CP127295.1"/>
</dbReference>
<dbReference type="SUPFAM" id="SSF54631">
    <property type="entry name" value="CBS-domain pair"/>
    <property type="match status" value="1"/>
</dbReference>
<gene>
    <name evidence="5" type="ORF">QRX60_41180</name>
</gene>